<dbReference type="EC" id="2.7.13.3" evidence="3"/>
<dbReference type="SUPFAM" id="SSF158472">
    <property type="entry name" value="HAMP domain-like"/>
    <property type="match status" value="1"/>
</dbReference>
<gene>
    <name evidence="17" type="ORF">psyc5s11_15290</name>
</gene>
<keyword evidence="18" id="KW-1185">Reference proteome</keyword>
<comment type="subcellular location">
    <subcellularLocation>
        <location evidence="2">Cell membrane</location>
        <topology evidence="2">Multi-pass membrane protein</topology>
    </subcellularLocation>
</comment>
<evidence type="ECO:0000256" key="11">
    <source>
        <dbReference type="ARBA" id="ARBA00022989"/>
    </source>
</evidence>
<feature type="transmembrane region" description="Helical" evidence="14">
    <location>
        <begin position="57"/>
        <end position="78"/>
    </location>
</feature>
<keyword evidence="8" id="KW-0547">Nucleotide-binding</keyword>
<name>A0ABN6ITZ3_9CLOT</name>
<dbReference type="SUPFAM" id="SSF55874">
    <property type="entry name" value="ATPase domain of HSP90 chaperone/DNA topoisomerase II/histidine kinase"/>
    <property type="match status" value="1"/>
</dbReference>
<reference evidence="18" key="1">
    <citation type="submission" date="2021-07" db="EMBL/GenBank/DDBJ databases">
        <title>Complete genome sequencing of a Clostridium isolate.</title>
        <authorList>
            <person name="Ueki A."/>
            <person name="Tonouchi A."/>
        </authorList>
    </citation>
    <scope>NUCLEOTIDE SEQUENCE [LARGE SCALE GENOMIC DNA]</scope>
    <source>
        <strain evidence="18">C5S11</strain>
    </source>
</reference>
<dbReference type="Gene3D" id="6.10.340.10">
    <property type="match status" value="1"/>
</dbReference>
<keyword evidence="6" id="KW-0808">Transferase</keyword>
<evidence type="ECO:0000256" key="2">
    <source>
        <dbReference type="ARBA" id="ARBA00004651"/>
    </source>
</evidence>
<feature type="transmembrane region" description="Helical" evidence="14">
    <location>
        <begin position="12"/>
        <end position="37"/>
    </location>
</feature>
<evidence type="ECO:0000313" key="18">
    <source>
        <dbReference type="Proteomes" id="UP000824633"/>
    </source>
</evidence>
<evidence type="ECO:0000256" key="1">
    <source>
        <dbReference type="ARBA" id="ARBA00000085"/>
    </source>
</evidence>
<dbReference type="PROSITE" id="PS50109">
    <property type="entry name" value="HIS_KIN"/>
    <property type="match status" value="1"/>
</dbReference>
<dbReference type="SMART" id="SM00304">
    <property type="entry name" value="HAMP"/>
    <property type="match status" value="1"/>
</dbReference>
<dbReference type="CDD" id="cd00082">
    <property type="entry name" value="HisKA"/>
    <property type="match status" value="1"/>
</dbReference>
<dbReference type="InterPro" id="IPR036097">
    <property type="entry name" value="HisK_dim/P_sf"/>
</dbReference>
<dbReference type="InterPro" id="IPR003661">
    <property type="entry name" value="HisK_dim/P_dom"/>
</dbReference>
<dbReference type="PRINTS" id="PR00344">
    <property type="entry name" value="BCTRLSENSOR"/>
</dbReference>
<keyword evidence="12" id="KW-0902">Two-component regulatory system</keyword>
<proteinExistence type="predicted"/>
<keyword evidence="5" id="KW-0597">Phosphoprotein</keyword>
<evidence type="ECO:0000256" key="6">
    <source>
        <dbReference type="ARBA" id="ARBA00022679"/>
    </source>
</evidence>
<dbReference type="Gene3D" id="3.30.565.10">
    <property type="entry name" value="Histidine kinase-like ATPase, C-terminal domain"/>
    <property type="match status" value="1"/>
</dbReference>
<dbReference type="InterPro" id="IPR003660">
    <property type="entry name" value="HAMP_dom"/>
</dbReference>
<dbReference type="Pfam" id="PF00512">
    <property type="entry name" value="HisKA"/>
    <property type="match status" value="1"/>
</dbReference>
<evidence type="ECO:0000313" key="17">
    <source>
        <dbReference type="EMBL" id="BCZ45462.1"/>
    </source>
</evidence>
<dbReference type="SMART" id="SM00387">
    <property type="entry name" value="HATPase_c"/>
    <property type="match status" value="1"/>
</dbReference>
<sequence length="364" mass="41863">MKSRSIKYNIIINFFVSGVQAFIVTIVIFILGFAMLHILSKNLYVGFANAYNNSREFMMICTFAIFFLFICLLCLIFIKKMNKITDYIEEISQTLNLVSTGKMDVTIPIRRKDELGILASDVNKMAYNLNELIKKEREWESQKNNLITNLSHDLRTPLTSILGFLELIEKGTNNDDKLRHYCNISLEKAKKLKSSIDQLFEFTKINNIDLKLNKTEIGIEELIEQVTMGFIPSFEDNNMEYRITSKSKGLKINADPILLVRAFENIISNSIKYASEGKYLDIIIDKENDKAIVKFVNYGEQIKQEDLTNLFNKFYRVEKSCDKKEGTGLGLAIVKAAIELHYGEINVKSSKEETQFELKLLINS</sequence>
<comment type="catalytic activity">
    <reaction evidence="1">
        <text>ATP + protein L-histidine = ADP + protein N-phospho-L-histidine.</text>
        <dbReference type="EC" id="2.7.13.3"/>
    </reaction>
</comment>
<dbReference type="SMART" id="SM00388">
    <property type="entry name" value="HisKA"/>
    <property type="match status" value="1"/>
</dbReference>
<protein>
    <recommendedName>
        <fullName evidence="3">histidine kinase</fullName>
        <ecNumber evidence="3">2.7.13.3</ecNumber>
    </recommendedName>
</protein>
<evidence type="ECO:0000256" key="14">
    <source>
        <dbReference type="SAM" id="Phobius"/>
    </source>
</evidence>
<dbReference type="CDD" id="cd06225">
    <property type="entry name" value="HAMP"/>
    <property type="match status" value="1"/>
</dbReference>
<dbReference type="InterPro" id="IPR003594">
    <property type="entry name" value="HATPase_dom"/>
</dbReference>
<evidence type="ECO:0000259" key="16">
    <source>
        <dbReference type="PROSITE" id="PS50885"/>
    </source>
</evidence>
<dbReference type="InterPro" id="IPR036890">
    <property type="entry name" value="HATPase_C_sf"/>
</dbReference>
<evidence type="ECO:0000256" key="12">
    <source>
        <dbReference type="ARBA" id="ARBA00023012"/>
    </source>
</evidence>
<dbReference type="Pfam" id="PF00672">
    <property type="entry name" value="HAMP"/>
    <property type="match status" value="1"/>
</dbReference>
<evidence type="ECO:0000256" key="7">
    <source>
        <dbReference type="ARBA" id="ARBA00022692"/>
    </source>
</evidence>
<dbReference type="InterPro" id="IPR050398">
    <property type="entry name" value="HssS/ArlS-like"/>
</dbReference>
<keyword evidence="7 14" id="KW-0812">Transmembrane</keyword>
<dbReference type="PANTHER" id="PTHR45528:SF1">
    <property type="entry name" value="SENSOR HISTIDINE KINASE CPXA"/>
    <property type="match status" value="1"/>
</dbReference>
<dbReference type="InterPro" id="IPR004358">
    <property type="entry name" value="Sig_transdc_His_kin-like_C"/>
</dbReference>
<organism evidence="17 18">
    <name type="scientific">Clostridium gelidum</name>
    <dbReference type="NCBI Taxonomy" id="704125"/>
    <lineage>
        <taxon>Bacteria</taxon>
        <taxon>Bacillati</taxon>
        <taxon>Bacillota</taxon>
        <taxon>Clostridia</taxon>
        <taxon>Eubacteriales</taxon>
        <taxon>Clostridiaceae</taxon>
        <taxon>Clostridium</taxon>
    </lineage>
</organism>
<dbReference type="InterPro" id="IPR005467">
    <property type="entry name" value="His_kinase_dom"/>
</dbReference>
<keyword evidence="4" id="KW-1003">Cell membrane</keyword>
<dbReference type="RefSeq" id="WP_224037059.1">
    <property type="nucleotide sequence ID" value="NZ_AP024849.1"/>
</dbReference>
<evidence type="ECO:0000256" key="10">
    <source>
        <dbReference type="ARBA" id="ARBA00022840"/>
    </source>
</evidence>
<dbReference type="PANTHER" id="PTHR45528">
    <property type="entry name" value="SENSOR HISTIDINE KINASE CPXA"/>
    <property type="match status" value="1"/>
</dbReference>
<keyword evidence="9" id="KW-0418">Kinase</keyword>
<dbReference type="SUPFAM" id="SSF47384">
    <property type="entry name" value="Homodimeric domain of signal transducing histidine kinase"/>
    <property type="match status" value="1"/>
</dbReference>
<dbReference type="PROSITE" id="PS50885">
    <property type="entry name" value="HAMP"/>
    <property type="match status" value="1"/>
</dbReference>
<dbReference type="Pfam" id="PF02518">
    <property type="entry name" value="HATPase_c"/>
    <property type="match status" value="1"/>
</dbReference>
<accession>A0ABN6ITZ3</accession>
<evidence type="ECO:0000256" key="8">
    <source>
        <dbReference type="ARBA" id="ARBA00022741"/>
    </source>
</evidence>
<evidence type="ECO:0000256" key="13">
    <source>
        <dbReference type="ARBA" id="ARBA00023136"/>
    </source>
</evidence>
<feature type="domain" description="HAMP" evidence="16">
    <location>
        <begin position="82"/>
        <end position="134"/>
    </location>
</feature>
<evidence type="ECO:0000256" key="4">
    <source>
        <dbReference type="ARBA" id="ARBA00022475"/>
    </source>
</evidence>
<dbReference type="Proteomes" id="UP000824633">
    <property type="component" value="Chromosome"/>
</dbReference>
<feature type="domain" description="Histidine kinase" evidence="15">
    <location>
        <begin position="149"/>
        <end position="364"/>
    </location>
</feature>
<evidence type="ECO:0000256" key="9">
    <source>
        <dbReference type="ARBA" id="ARBA00022777"/>
    </source>
</evidence>
<keyword evidence="10" id="KW-0067">ATP-binding</keyword>
<dbReference type="EMBL" id="AP024849">
    <property type="protein sequence ID" value="BCZ45462.1"/>
    <property type="molecule type" value="Genomic_DNA"/>
</dbReference>
<evidence type="ECO:0000259" key="15">
    <source>
        <dbReference type="PROSITE" id="PS50109"/>
    </source>
</evidence>
<keyword evidence="11 14" id="KW-1133">Transmembrane helix</keyword>
<keyword evidence="13 14" id="KW-0472">Membrane</keyword>
<evidence type="ECO:0000256" key="3">
    <source>
        <dbReference type="ARBA" id="ARBA00012438"/>
    </source>
</evidence>
<evidence type="ECO:0000256" key="5">
    <source>
        <dbReference type="ARBA" id="ARBA00022553"/>
    </source>
</evidence>
<dbReference type="Gene3D" id="1.10.287.130">
    <property type="match status" value="1"/>
</dbReference>